<comment type="caution">
    <text evidence="2">The sequence shown here is derived from an EMBL/GenBank/DDBJ whole genome shotgun (WGS) entry which is preliminary data.</text>
</comment>
<reference evidence="2" key="1">
    <citation type="journal article" date="2020" name="Stud. Mycol.">
        <title>101 Dothideomycetes genomes: a test case for predicting lifestyles and emergence of pathogens.</title>
        <authorList>
            <person name="Haridas S."/>
            <person name="Albert R."/>
            <person name="Binder M."/>
            <person name="Bloem J."/>
            <person name="Labutti K."/>
            <person name="Salamov A."/>
            <person name="Andreopoulos B."/>
            <person name="Baker S."/>
            <person name="Barry K."/>
            <person name="Bills G."/>
            <person name="Bluhm B."/>
            <person name="Cannon C."/>
            <person name="Castanera R."/>
            <person name="Culley D."/>
            <person name="Daum C."/>
            <person name="Ezra D."/>
            <person name="Gonzalez J."/>
            <person name="Henrissat B."/>
            <person name="Kuo A."/>
            <person name="Liang C."/>
            <person name="Lipzen A."/>
            <person name="Lutzoni F."/>
            <person name="Magnuson J."/>
            <person name="Mondo S."/>
            <person name="Nolan M."/>
            <person name="Ohm R."/>
            <person name="Pangilinan J."/>
            <person name="Park H.-J."/>
            <person name="Ramirez L."/>
            <person name="Alfaro M."/>
            <person name="Sun H."/>
            <person name="Tritt A."/>
            <person name="Yoshinaga Y."/>
            <person name="Zwiers L.-H."/>
            <person name="Turgeon B."/>
            <person name="Goodwin S."/>
            <person name="Spatafora J."/>
            <person name="Crous P."/>
            <person name="Grigoriev I."/>
        </authorList>
    </citation>
    <scope>NUCLEOTIDE SEQUENCE</scope>
    <source>
        <strain evidence="2">CBS 125425</strain>
    </source>
</reference>
<feature type="region of interest" description="Disordered" evidence="1">
    <location>
        <begin position="32"/>
        <end position="121"/>
    </location>
</feature>
<keyword evidence="3" id="KW-1185">Reference proteome</keyword>
<evidence type="ECO:0000256" key="1">
    <source>
        <dbReference type="SAM" id="MobiDB-lite"/>
    </source>
</evidence>
<dbReference type="PANTHER" id="PTHR21310:SF51">
    <property type="entry name" value="AMINOGLYCOSIDE PHOSPHOTRANSFERASE DOMAIN-CONTAINING PROTEIN"/>
    <property type="match status" value="1"/>
</dbReference>
<dbReference type="Proteomes" id="UP000799444">
    <property type="component" value="Unassembled WGS sequence"/>
</dbReference>
<dbReference type="Gene3D" id="3.90.1200.10">
    <property type="match status" value="1"/>
</dbReference>
<feature type="compositionally biased region" description="Low complexity" evidence="1">
    <location>
        <begin position="90"/>
        <end position="113"/>
    </location>
</feature>
<proteinExistence type="predicted"/>
<dbReference type="InterPro" id="IPR011009">
    <property type="entry name" value="Kinase-like_dom_sf"/>
</dbReference>
<name>A0A9P4QV30_9PLEO</name>
<evidence type="ECO:0000313" key="2">
    <source>
        <dbReference type="EMBL" id="KAF2731587.1"/>
    </source>
</evidence>
<accession>A0A9P4QV30</accession>
<organism evidence="2 3">
    <name type="scientific">Polyplosphaeria fusca</name>
    <dbReference type="NCBI Taxonomy" id="682080"/>
    <lineage>
        <taxon>Eukaryota</taxon>
        <taxon>Fungi</taxon>
        <taxon>Dikarya</taxon>
        <taxon>Ascomycota</taxon>
        <taxon>Pezizomycotina</taxon>
        <taxon>Dothideomycetes</taxon>
        <taxon>Pleosporomycetidae</taxon>
        <taxon>Pleosporales</taxon>
        <taxon>Tetraplosphaeriaceae</taxon>
        <taxon>Polyplosphaeria</taxon>
    </lineage>
</organism>
<dbReference type="EMBL" id="ML996192">
    <property type="protein sequence ID" value="KAF2731587.1"/>
    <property type="molecule type" value="Genomic_DNA"/>
</dbReference>
<protein>
    <recommendedName>
        <fullName evidence="4">Aminoglycoside phosphotransferase domain-containing protein</fullName>
    </recommendedName>
</protein>
<feature type="compositionally biased region" description="Basic and acidic residues" evidence="1">
    <location>
        <begin position="35"/>
        <end position="46"/>
    </location>
</feature>
<dbReference type="PANTHER" id="PTHR21310">
    <property type="entry name" value="AMINOGLYCOSIDE PHOSPHOTRANSFERASE-RELATED-RELATED"/>
    <property type="match status" value="1"/>
</dbReference>
<dbReference type="OrthoDB" id="10003767at2759"/>
<gene>
    <name evidence="2" type="ORF">EJ04DRAFT_566695</name>
</gene>
<dbReference type="SUPFAM" id="SSF56112">
    <property type="entry name" value="Protein kinase-like (PK-like)"/>
    <property type="match status" value="1"/>
</dbReference>
<sequence>MDSTFDSGTTQTSKLFSKLAVLVQRCCGLTRRKRGALDEKNEHSDTSSEILEPQPTPDNNKDPKDVEGDNVLVASLEITQDSSDDSPVHSSVGEAVASSVTSSATSSNASSDTSSEDEADREICDETLLRKDWEPLLALPDSVFFKTISHEFFACRDLTENDYRMVSKHKGGFNHVRIVEILKGPNSGKWAIKVPSSGTSKFWCEKDAQLLRSEVDTMAHISKYTRCRIPQVAGWSDSLDNTLGAPYILMTAIEGVPADLIFYDIDDEGELDYENADCPSPALQNIRLRFLESLANMMGSLWLLDYHQTGMVTFDRSDELLEIPKIIPVIRQKYQADLAELDPEDLKTEKAFEELPVVSTSKDFFGRELGEDWDFLPPTTSSNRIHNGMRKVFDAVIGCAPFSPAEDPERSETFVLRHHDLDFQNILCNPYTGEVTGIIDWQGVRAVPRCIGYPAAPAFLLCDWFSDYDIDVDAHMPWYLDFYRSAYAKVMNAQNGCGKYTMKSHIYATVLGLLYGSNKCQPSVGDFVKKVVREISGFRHLDEKDVLDRLGSDDPVFQQYLEAELPKVLSA</sequence>
<dbReference type="AlphaFoldDB" id="A0A9P4QV30"/>
<dbReference type="InterPro" id="IPR051678">
    <property type="entry name" value="AGP_Transferase"/>
</dbReference>
<evidence type="ECO:0000313" key="3">
    <source>
        <dbReference type="Proteomes" id="UP000799444"/>
    </source>
</evidence>
<evidence type="ECO:0008006" key="4">
    <source>
        <dbReference type="Google" id="ProtNLM"/>
    </source>
</evidence>